<reference evidence="2" key="1">
    <citation type="submission" date="2023-10" db="EMBL/GenBank/DDBJ databases">
        <title>Genome assembly of Pristionchus species.</title>
        <authorList>
            <person name="Yoshida K."/>
            <person name="Sommer R.J."/>
        </authorList>
    </citation>
    <scope>NUCLEOTIDE SEQUENCE</scope>
    <source>
        <strain evidence="2">RS5133</strain>
    </source>
</reference>
<dbReference type="EMBL" id="BTSY01000004">
    <property type="protein sequence ID" value="GMT21416.1"/>
    <property type="molecule type" value="Genomic_DNA"/>
</dbReference>
<organism evidence="2 4">
    <name type="scientific">Pristionchus fissidentatus</name>
    <dbReference type="NCBI Taxonomy" id="1538716"/>
    <lineage>
        <taxon>Eukaryota</taxon>
        <taxon>Metazoa</taxon>
        <taxon>Ecdysozoa</taxon>
        <taxon>Nematoda</taxon>
        <taxon>Chromadorea</taxon>
        <taxon>Rhabditida</taxon>
        <taxon>Rhabditina</taxon>
        <taxon>Diplogasteromorpha</taxon>
        <taxon>Diplogasteroidea</taxon>
        <taxon>Neodiplogasteridae</taxon>
        <taxon>Pristionchus</taxon>
    </lineage>
</organism>
<comment type="caution">
    <text evidence="2">The sequence shown here is derived from an EMBL/GenBank/DDBJ whole genome shotgun (WGS) entry which is preliminary data.</text>
</comment>
<dbReference type="EMBL" id="BTSY01000004">
    <property type="protein sequence ID" value="GMT21417.1"/>
    <property type="molecule type" value="Genomic_DNA"/>
</dbReference>
<feature type="region of interest" description="Disordered" evidence="1">
    <location>
        <begin position="1"/>
        <end position="61"/>
    </location>
</feature>
<proteinExistence type="predicted"/>
<evidence type="ECO:0000313" key="3">
    <source>
        <dbReference type="EMBL" id="GMT21417.1"/>
    </source>
</evidence>
<gene>
    <name evidence="2" type="ORF">PFISCL1PPCAC_12713</name>
    <name evidence="3" type="ORF">PFISCL1PPCAC_12714</name>
</gene>
<dbReference type="Proteomes" id="UP001432322">
    <property type="component" value="Unassembled WGS sequence"/>
</dbReference>
<protein>
    <submittedName>
        <fullName evidence="2">Uncharacterized protein</fullName>
    </submittedName>
</protein>
<sequence length="213" mass="24151">NTTICVRPVDSDFEPKGTSDASTKKSTTKKPNNNKTTNKKKTTAIVKKPNGKQPVKDKKDTNPTNDILIPLKYFYNWWHIRHAFCSNAACMQYINKNDVGFSPTFARASSLGRVVTHYSNGMKRMKELCPNSYNELTMLYFQKTGGRYVYSFKSGLVAGIVAKKKGVCGAHIPIKEYACRMSKDLMYAGNLEWNTFYKGLVRNGGKPVFYLWK</sequence>
<dbReference type="PANTHER" id="PTHR45581:SF2">
    <property type="entry name" value="METHYLTRANSFERASE DOMAIN-CONTAINING PROTEIN"/>
    <property type="match status" value="1"/>
</dbReference>
<name>A0AAV5VPR2_9BILA</name>
<evidence type="ECO:0000256" key="1">
    <source>
        <dbReference type="SAM" id="MobiDB-lite"/>
    </source>
</evidence>
<dbReference type="PANTHER" id="PTHR45581">
    <property type="entry name" value="PROTEIN CBG10435"/>
    <property type="match status" value="1"/>
</dbReference>
<dbReference type="AlphaFoldDB" id="A0AAV5VPR2"/>
<accession>A0AAV5VPR2</accession>
<evidence type="ECO:0000313" key="2">
    <source>
        <dbReference type="EMBL" id="GMT21416.1"/>
    </source>
</evidence>
<feature type="non-terminal residue" evidence="2">
    <location>
        <position position="1"/>
    </location>
</feature>
<evidence type="ECO:0000313" key="4">
    <source>
        <dbReference type="Proteomes" id="UP001432322"/>
    </source>
</evidence>
<keyword evidence="4" id="KW-1185">Reference proteome</keyword>